<gene>
    <name evidence="1" type="ORF">E2C01_060632</name>
</gene>
<proteinExistence type="predicted"/>
<organism evidence="1 2">
    <name type="scientific">Portunus trituberculatus</name>
    <name type="common">Swimming crab</name>
    <name type="synonym">Neptunus trituberculatus</name>
    <dbReference type="NCBI Taxonomy" id="210409"/>
    <lineage>
        <taxon>Eukaryota</taxon>
        <taxon>Metazoa</taxon>
        <taxon>Ecdysozoa</taxon>
        <taxon>Arthropoda</taxon>
        <taxon>Crustacea</taxon>
        <taxon>Multicrustacea</taxon>
        <taxon>Malacostraca</taxon>
        <taxon>Eumalacostraca</taxon>
        <taxon>Eucarida</taxon>
        <taxon>Decapoda</taxon>
        <taxon>Pleocyemata</taxon>
        <taxon>Brachyura</taxon>
        <taxon>Eubrachyura</taxon>
        <taxon>Portunoidea</taxon>
        <taxon>Portunidae</taxon>
        <taxon>Portuninae</taxon>
        <taxon>Portunus</taxon>
    </lineage>
</organism>
<comment type="caution">
    <text evidence="1">The sequence shown here is derived from an EMBL/GenBank/DDBJ whole genome shotgun (WGS) entry which is preliminary data.</text>
</comment>
<dbReference type="AlphaFoldDB" id="A0A5B7HCM6"/>
<name>A0A5B7HCM6_PORTR</name>
<accession>A0A5B7HCM6</accession>
<keyword evidence="2" id="KW-1185">Reference proteome</keyword>
<dbReference type="EMBL" id="VSRR010024824">
    <property type="protein sequence ID" value="MPC66484.1"/>
    <property type="molecule type" value="Genomic_DNA"/>
</dbReference>
<reference evidence="1 2" key="1">
    <citation type="submission" date="2019-05" db="EMBL/GenBank/DDBJ databases">
        <title>Another draft genome of Portunus trituberculatus and its Hox gene families provides insights of decapod evolution.</title>
        <authorList>
            <person name="Jeong J.-H."/>
            <person name="Song I."/>
            <person name="Kim S."/>
            <person name="Choi T."/>
            <person name="Kim D."/>
            <person name="Ryu S."/>
            <person name="Kim W."/>
        </authorList>
    </citation>
    <scope>NUCLEOTIDE SEQUENCE [LARGE SCALE GENOMIC DNA]</scope>
    <source>
        <tissue evidence="1">Muscle</tissue>
    </source>
</reference>
<protein>
    <submittedName>
        <fullName evidence="1">Uncharacterized protein</fullName>
    </submittedName>
</protein>
<dbReference type="Proteomes" id="UP000324222">
    <property type="component" value="Unassembled WGS sequence"/>
</dbReference>
<evidence type="ECO:0000313" key="1">
    <source>
        <dbReference type="EMBL" id="MPC66484.1"/>
    </source>
</evidence>
<sequence length="84" mass="9190">MCGPKISIYCTRGDVPGTKEAPERRQYTAQVQASLSGCVLFMHRRTSVSYGYLQVALRAKYLTLRGFLGTEDTPEGVLTCQGVG</sequence>
<evidence type="ECO:0000313" key="2">
    <source>
        <dbReference type="Proteomes" id="UP000324222"/>
    </source>
</evidence>